<dbReference type="EMBL" id="JANBVO010000002">
    <property type="protein sequence ID" value="KAJ9156350.1"/>
    <property type="molecule type" value="Genomic_DNA"/>
</dbReference>
<sequence>MIIRGSFGNLFGAFRGQNLRTLFRQSPEELVIALVLLALMAGVVAYVVRLYFTYFYAEQFTRYPTPIAKSLRRAIYYSNYRPDPKLALKYWRLALEQCDQHHLDPFSDDVTGIKIQLAAWLEKIGNYDGAIKVLETLLSDCKRWVELMETSVKEGKVAQNEATLLPPSNLLPDTREGKANTKPETLWGKRTRLLGKCVGISVKLGELYADEHVLKEEKAHERLTWAVETALGEFRRRTVEGLKEGEGQWMNAEAIGGALESLGHSYERKGQFHLALPLFFQALRLCQDQCHMAVLMNNLAISFAQHPLHAPYETLEGILPATEKEGESSPTPKQQTREELLESAKRWAKNAYQHAKEPTGDKRTPECDEACAVALINLGDIAVLTGSADEARRRYEKGLNLSKKLGFPEGLKQAEAGLRQLAQ</sequence>
<feature type="repeat" description="TPR" evidence="1">
    <location>
        <begin position="256"/>
        <end position="289"/>
    </location>
</feature>
<dbReference type="InterPro" id="IPR019734">
    <property type="entry name" value="TPR_rpt"/>
</dbReference>
<evidence type="ECO:0000313" key="4">
    <source>
        <dbReference type="Proteomes" id="UP001174694"/>
    </source>
</evidence>
<feature type="transmembrane region" description="Helical" evidence="2">
    <location>
        <begin position="30"/>
        <end position="52"/>
    </location>
</feature>
<evidence type="ECO:0000313" key="3">
    <source>
        <dbReference type="EMBL" id="KAJ9156350.1"/>
    </source>
</evidence>
<evidence type="ECO:0000256" key="2">
    <source>
        <dbReference type="SAM" id="Phobius"/>
    </source>
</evidence>
<comment type="caution">
    <text evidence="3">The sequence shown here is derived from an EMBL/GenBank/DDBJ whole genome shotgun (WGS) entry which is preliminary data.</text>
</comment>
<evidence type="ECO:0000256" key="1">
    <source>
        <dbReference type="PROSITE-ProRule" id="PRU00339"/>
    </source>
</evidence>
<dbReference type="InterPro" id="IPR011990">
    <property type="entry name" value="TPR-like_helical_dom_sf"/>
</dbReference>
<keyword evidence="2" id="KW-1133">Transmembrane helix</keyword>
<name>A0AA38S4Z0_9PEZI</name>
<keyword evidence="2" id="KW-0472">Membrane</keyword>
<dbReference type="Pfam" id="PF13176">
    <property type="entry name" value="TPR_7"/>
    <property type="match status" value="1"/>
</dbReference>
<dbReference type="PANTHER" id="PTHR28142:SF1">
    <property type="entry name" value="MITOCHONDRIAL INNER MEMBRANE I-AAA PROTEASE SUPERCOMPLEX SUBUNIT MGR3-RELATED"/>
    <property type="match status" value="1"/>
</dbReference>
<dbReference type="Gene3D" id="1.25.40.10">
    <property type="entry name" value="Tetratricopeptide repeat domain"/>
    <property type="match status" value="1"/>
</dbReference>
<dbReference type="PANTHER" id="PTHR28142">
    <property type="entry name" value="MITOCHONDRIAL INNER MEMBRANE I-AAA PROTEASE SUPERCOMPLEX SUBUNIT MGR3-RELATED"/>
    <property type="match status" value="1"/>
</dbReference>
<keyword evidence="1" id="KW-0802">TPR repeat</keyword>
<accession>A0AA38S4Z0</accession>
<dbReference type="AlphaFoldDB" id="A0AA38S4Z0"/>
<dbReference type="SUPFAM" id="SSF48452">
    <property type="entry name" value="TPR-like"/>
    <property type="match status" value="1"/>
</dbReference>
<dbReference type="GO" id="GO:0031942">
    <property type="term" value="C:i-AAA complex"/>
    <property type="evidence" value="ECO:0007669"/>
    <property type="project" value="TreeGrafter"/>
</dbReference>
<dbReference type="GO" id="GO:0006515">
    <property type="term" value="P:protein quality control for misfolded or incompletely synthesized proteins"/>
    <property type="evidence" value="ECO:0007669"/>
    <property type="project" value="TreeGrafter"/>
</dbReference>
<keyword evidence="2" id="KW-0812">Transmembrane</keyword>
<dbReference type="SMART" id="SM00028">
    <property type="entry name" value="TPR"/>
    <property type="match status" value="2"/>
</dbReference>
<dbReference type="InterPro" id="IPR040201">
    <property type="entry name" value="Mrg3-like"/>
</dbReference>
<dbReference type="CDD" id="cd24145">
    <property type="entry name" value="Mgr3-like"/>
    <property type="match status" value="1"/>
</dbReference>
<reference evidence="3" key="1">
    <citation type="submission" date="2022-07" db="EMBL/GenBank/DDBJ databases">
        <title>Fungi with potential for degradation of polypropylene.</title>
        <authorList>
            <person name="Gostincar C."/>
        </authorList>
    </citation>
    <scope>NUCLEOTIDE SEQUENCE</scope>
    <source>
        <strain evidence="3">EXF-13308</strain>
    </source>
</reference>
<dbReference type="Proteomes" id="UP001174694">
    <property type="component" value="Unassembled WGS sequence"/>
</dbReference>
<protein>
    <submittedName>
        <fullName evidence="3">TPR domain-containing protein</fullName>
    </submittedName>
</protein>
<keyword evidence="4" id="KW-1185">Reference proteome</keyword>
<dbReference type="PROSITE" id="PS50005">
    <property type="entry name" value="TPR"/>
    <property type="match status" value="1"/>
</dbReference>
<proteinExistence type="predicted"/>
<gene>
    <name evidence="3" type="ORF">NKR23_g1449</name>
</gene>
<organism evidence="3 4">
    <name type="scientific">Pleurostoma richardsiae</name>
    <dbReference type="NCBI Taxonomy" id="41990"/>
    <lineage>
        <taxon>Eukaryota</taxon>
        <taxon>Fungi</taxon>
        <taxon>Dikarya</taxon>
        <taxon>Ascomycota</taxon>
        <taxon>Pezizomycotina</taxon>
        <taxon>Sordariomycetes</taxon>
        <taxon>Sordariomycetidae</taxon>
        <taxon>Calosphaeriales</taxon>
        <taxon>Pleurostomataceae</taxon>
        <taxon>Pleurostoma</taxon>
    </lineage>
</organism>
<dbReference type="GO" id="GO:0051787">
    <property type="term" value="F:misfolded protein binding"/>
    <property type="evidence" value="ECO:0007669"/>
    <property type="project" value="TreeGrafter"/>
</dbReference>